<dbReference type="SUPFAM" id="SSF52266">
    <property type="entry name" value="SGNH hydrolase"/>
    <property type="match status" value="1"/>
</dbReference>
<keyword evidence="3" id="KW-1185">Reference proteome</keyword>
<gene>
    <name evidence="2" type="ORF">NBH00_13460</name>
</gene>
<dbReference type="RefSeq" id="WP_254569107.1">
    <property type="nucleotide sequence ID" value="NZ_CP098502.1"/>
</dbReference>
<dbReference type="Pfam" id="PF04311">
    <property type="entry name" value="DUF459"/>
    <property type="match status" value="1"/>
</dbReference>
<evidence type="ECO:0000313" key="3">
    <source>
        <dbReference type="Proteomes" id="UP001056035"/>
    </source>
</evidence>
<organism evidence="2 3">
    <name type="scientific">Paraconexibacter antarcticus</name>
    <dbReference type="NCBI Taxonomy" id="2949664"/>
    <lineage>
        <taxon>Bacteria</taxon>
        <taxon>Bacillati</taxon>
        <taxon>Actinomycetota</taxon>
        <taxon>Thermoleophilia</taxon>
        <taxon>Solirubrobacterales</taxon>
        <taxon>Paraconexibacteraceae</taxon>
        <taxon>Paraconexibacter</taxon>
    </lineage>
</organism>
<evidence type="ECO:0000256" key="1">
    <source>
        <dbReference type="SAM" id="SignalP"/>
    </source>
</evidence>
<feature type="chain" id="PRO_5045346510" evidence="1">
    <location>
        <begin position="23"/>
        <end position="434"/>
    </location>
</feature>
<dbReference type="Proteomes" id="UP001056035">
    <property type="component" value="Chromosome"/>
</dbReference>
<keyword evidence="1" id="KW-0732">Signal</keyword>
<name>A0ABY5DN71_9ACTN</name>
<dbReference type="Gene3D" id="3.40.50.1110">
    <property type="entry name" value="SGNH hydrolase"/>
    <property type="match status" value="1"/>
</dbReference>
<feature type="signal peptide" evidence="1">
    <location>
        <begin position="1"/>
        <end position="22"/>
    </location>
</feature>
<reference evidence="2 3" key="1">
    <citation type="submission" date="2022-06" db="EMBL/GenBank/DDBJ databases">
        <title>Paraconexibacter antarcticus.</title>
        <authorList>
            <person name="Kim C.S."/>
        </authorList>
    </citation>
    <scope>NUCLEOTIDE SEQUENCE [LARGE SCALE GENOMIC DNA]</scope>
    <source>
        <strain evidence="2 3">02-257</strain>
    </source>
</reference>
<dbReference type="PROSITE" id="PS51318">
    <property type="entry name" value="TAT"/>
    <property type="match status" value="1"/>
</dbReference>
<accession>A0ABY5DN71</accession>
<sequence length="434" mass="45141">MGGRRTRALGALAAIVAGGAVATVLAPPSAAQAPAATSGFLVASRNETGYVALGIFGQTPGSTARFFEREGTGEAALGAPVTVDSRGFAPLSRAVTWRCDRPVRSFTATVTTPAGQVLTADTDIRTPSCRSRLAVTAPRHVARGALVRVRVVDTWSLGGDPVRVCVSGAGLTHRCRTTALVAGRRGVRLRVRPPRDGEVRVAVALAGHRTVLTTASGTAKPRARTTGPVLLTTGDSTIEGIDSVLEDDFGSAARVRTESAPGTELSGFGGAGWTRRAASQVRRLHPRVTVLSLGANEGFGNALPDGRTVDCCGDEWVGELARRQRALMRTFLQHGRGRVVWILLPAARSAAKSAVIDAADRGVIAAAKGLPGVHLVDLRPLFSPDGRFHQTIESGGRTVDVRAPDGVHLSAAGQALAAEAVRSLIVREGLLDTP</sequence>
<protein>
    <submittedName>
        <fullName evidence="2">GDSL-type esterase/lipase family protein</fullName>
    </submittedName>
</protein>
<proteinExistence type="predicted"/>
<dbReference type="InterPro" id="IPR007407">
    <property type="entry name" value="DUF459"/>
</dbReference>
<evidence type="ECO:0000313" key="2">
    <source>
        <dbReference type="EMBL" id="UTI62369.1"/>
    </source>
</evidence>
<dbReference type="InterPro" id="IPR006311">
    <property type="entry name" value="TAT_signal"/>
</dbReference>
<dbReference type="InterPro" id="IPR036514">
    <property type="entry name" value="SGNH_hydro_sf"/>
</dbReference>
<dbReference type="EMBL" id="CP098502">
    <property type="protein sequence ID" value="UTI62369.1"/>
    <property type="molecule type" value="Genomic_DNA"/>
</dbReference>